<gene>
    <name evidence="7" type="primary">pth</name>
    <name evidence="10" type="ORF">DDZ13_05970</name>
</gene>
<feature type="binding site" evidence="7">
    <location>
        <position position="67"/>
    </location>
    <ligand>
        <name>tRNA</name>
        <dbReference type="ChEBI" id="CHEBI:17843"/>
    </ligand>
</feature>
<dbReference type="Gene3D" id="3.40.50.1470">
    <property type="entry name" value="Peptidyl-tRNA hydrolase"/>
    <property type="match status" value="1"/>
</dbReference>
<proteinExistence type="inferred from homology"/>
<comment type="catalytic activity">
    <reaction evidence="7 8">
        <text>an N-acyl-L-alpha-aminoacyl-tRNA + H2O = an N-acyl-L-amino acid + a tRNA + H(+)</text>
        <dbReference type="Rhea" id="RHEA:54448"/>
        <dbReference type="Rhea" id="RHEA-COMP:10123"/>
        <dbReference type="Rhea" id="RHEA-COMP:13883"/>
        <dbReference type="ChEBI" id="CHEBI:15377"/>
        <dbReference type="ChEBI" id="CHEBI:15378"/>
        <dbReference type="ChEBI" id="CHEBI:59874"/>
        <dbReference type="ChEBI" id="CHEBI:78442"/>
        <dbReference type="ChEBI" id="CHEBI:138191"/>
        <dbReference type="EC" id="3.1.1.29"/>
    </reaction>
</comment>
<dbReference type="InterPro" id="IPR036416">
    <property type="entry name" value="Pept_tRNA_hydro_sf"/>
</dbReference>
<keyword evidence="11" id="KW-1185">Reference proteome</keyword>
<accession>A0A317ZGL8</accession>
<dbReference type="GO" id="GO:0005737">
    <property type="term" value="C:cytoplasm"/>
    <property type="evidence" value="ECO:0007669"/>
    <property type="project" value="UniProtKB-SubCell"/>
</dbReference>
<reference evidence="10 11" key="1">
    <citation type="submission" date="2018-05" db="EMBL/GenBank/DDBJ databases">
        <title>Coraliomargarita sinensis sp. nov., isolated from a marine solar saltern.</title>
        <authorList>
            <person name="Zhou L.Y."/>
        </authorList>
    </citation>
    <scope>NUCLEOTIDE SEQUENCE [LARGE SCALE GENOMIC DNA]</scope>
    <source>
        <strain evidence="10 11">WN38</strain>
    </source>
</reference>
<comment type="function">
    <text evidence="7">Hydrolyzes ribosome-free peptidyl-tRNAs (with 1 or more amino acids incorporated), which drop off the ribosome during protein synthesis, or as a result of ribosome stalling.</text>
</comment>
<dbReference type="EMBL" id="QHJQ01000003">
    <property type="protein sequence ID" value="PXA04716.1"/>
    <property type="molecule type" value="Genomic_DNA"/>
</dbReference>
<evidence type="ECO:0000256" key="9">
    <source>
        <dbReference type="RuleBase" id="RU004320"/>
    </source>
</evidence>
<dbReference type="FunFam" id="3.40.50.1470:FF:000001">
    <property type="entry name" value="Peptidyl-tRNA hydrolase"/>
    <property type="match status" value="1"/>
</dbReference>
<evidence type="ECO:0000256" key="4">
    <source>
        <dbReference type="ARBA" id="ARBA00022884"/>
    </source>
</evidence>
<evidence type="ECO:0000256" key="5">
    <source>
        <dbReference type="ARBA" id="ARBA00038063"/>
    </source>
</evidence>
<comment type="subunit">
    <text evidence="7">Monomer.</text>
</comment>
<dbReference type="EC" id="3.1.1.29" evidence="1 7"/>
<evidence type="ECO:0000256" key="7">
    <source>
        <dbReference type="HAMAP-Rule" id="MF_00083"/>
    </source>
</evidence>
<feature type="binding site" evidence="7">
    <location>
        <position position="16"/>
    </location>
    <ligand>
        <name>tRNA</name>
        <dbReference type="ChEBI" id="CHEBI:17843"/>
    </ligand>
</feature>
<comment type="caution">
    <text evidence="10">The sequence shown here is derived from an EMBL/GenBank/DDBJ whole genome shotgun (WGS) entry which is preliminary data.</text>
</comment>
<comment type="function">
    <text evidence="7">Catalyzes the release of premature peptidyl moieties from peptidyl-tRNA molecules trapped in stalled 50S ribosomal subunits, and thus maintains levels of free tRNAs and 50S ribosomes.</text>
</comment>
<feature type="site" description="Discriminates between blocked and unblocked aminoacyl-tRNA" evidence="7">
    <location>
        <position position="11"/>
    </location>
</feature>
<comment type="subcellular location">
    <subcellularLocation>
        <location evidence="7">Cytoplasm</location>
    </subcellularLocation>
</comment>
<evidence type="ECO:0000256" key="3">
    <source>
        <dbReference type="ARBA" id="ARBA00022801"/>
    </source>
</evidence>
<evidence type="ECO:0000256" key="1">
    <source>
        <dbReference type="ARBA" id="ARBA00013260"/>
    </source>
</evidence>
<dbReference type="Pfam" id="PF01195">
    <property type="entry name" value="Pept_tRNA_hydro"/>
    <property type="match status" value="1"/>
</dbReference>
<feature type="active site" description="Proton acceptor" evidence="7">
    <location>
        <position position="21"/>
    </location>
</feature>
<dbReference type="CDD" id="cd00462">
    <property type="entry name" value="PTH"/>
    <property type="match status" value="1"/>
</dbReference>
<dbReference type="PANTHER" id="PTHR17224:SF1">
    <property type="entry name" value="PEPTIDYL-TRNA HYDROLASE"/>
    <property type="match status" value="1"/>
</dbReference>
<evidence type="ECO:0000313" key="10">
    <source>
        <dbReference type="EMBL" id="PXA04716.1"/>
    </source>
</evidence>
<dbReference type="PANTHER" id="PTHR17224">
    <property type="entry name" value="PEPTIDYL-TRNA HYDROLASE"/>
    <property type="match status" value="1"/>
</dbReference>
<dbReference type="InterPro" id="IPR018171">
    <property type="entry name" value="Pept_tRNA_hydro_CS"/>
</dbReference>
<dbReference type="GO" id="GO:0000049">
    <property type="term" value="F:tRNA binding"/>
    <property type="evidence" value="ECO:0007669"/>
    <property type="project" value="UniProtKB-UniRule"/>
</dbReference>
<sequence length="201" mass="22316">MSIAVIAGLGNPGPKYRNTRHNIGFDVVDRFAYQLGGVWRPEARFEAEVATVQAGERKLLLVKPQTYMNDSGRSLGAVLRYHKLGPESLLVTYDDLTLDLGRAKLSVNGSSGGHNGIGDLLDRIGPGFVRYRIGIGAKPVKEMDLADYVLSQFKPAERELISSRMPDFLDHIRLIIDKGIETAFNIINQRTSTTHERSHNK</sequence>
<dbReference type="FunCoup" id="A0A317ZGL8">
    <property type="interactions" value="370"/>
</dbReference>
<dbReference type="OrthoDB" id="9800507at2"/>
<organism evidence="10 11">
    <name type="scientific">Coraliomargarita sinensis</name>
    <dbReference type="NCBI Taxonomy" id="2174842"/>
    <lineage>
        <taxon>Bacteria</taxon>
        <taxon>Pseudomonadati</taxon>
        <taxon>Verrucomicrobiota</taxon>
        <taxon>Opitutia</taxon>
        <taxon>Puniceicoccales</taxon>
        <taxon>Coraliomargaritaceae</taxon>
        <taxon>Coraliomargarita</taxon>
    </lineage>
</organism>
<dbReference type="HAMAP" id="MF_00083">
    <property type="entry name" value="Pept_tRNA_hydro_bact"/>
    <property type="match status" value="1"/>
</dbReference>
<dbReference type="AlphaFoldDB" id="A0A317ZGL8"/>
<dbReference type="InterPro" id="IPR001328">
    <property type="entry name" value="Pept_tRNA_hydro"/>
</dbReference>
<dbReference type="NCBIfam" id="TIGR00447">
    <property type="entry name" value="pth"/>
    <property type="match status" value="1"/>
</dbReference>
<protein>
    <recommendedName>
        <fullName evidence="6 7">Peptidyl-tRNA hydrolase</fullName>
        <shortName evidence="7">Pth</shortName>
        <ecNumber evidence="1 7">3.1.1.29</ecNumber>
    </recommendedName>
</protein>
<keyword evidence="4 7" id="KW-0694">RNA-binding</keyword>
<evidence type="ECO:0000256" key="8">
    <source>
        <dbReference type="RuleBase" id="RU000673"/>
    </source>
</evidence>
<feature type="binding site" evidence="7">
    <location>
        <position position="69"/>
    </location>
    <ligand>
        <name>tRNA</name>
        <dbReference type="ChEBI" id="CHEBI:17843"/>
    </ligand>
</feature>
<keyword evidence="2 7" id="KW-0820">tRNA-binding</keyword>
<keyword evidence="3 7" id="KW-0378">Hydrolase</keyword>
<feature type="binding site" evidence="7">
    <location>
        <position position="115"/>
    </location>
    <ligand>
        <name>tRNA</name>
        <dbReference type="ChEBI" id="CHEBI:17843"/>
    </ligand>
</feature>
<dbReference type="GO" id="GO:0072344">
    <property type="term" value="P:rescue of stalled ribosome"/>
    <property type="evidence" value="ECO:0007669"/>
    <property type="project" value="UniProtKB-UniRule"/>
</dbReference>
<evidence type="ECO:0000313" key="11">
    <source>
        <dbReference type="Proteomes" id="UP000247099"/>
    </source>
</evidence>
<dbReference type="GO" id="GO:0006515">
    <property type="term" value="P:protein quality control for misfolded or incompletely synthesized proteins"/>
    <property type="evidence" value="ECO:0007669"/>
    <property type="project" value="UniProtKB-UniRule"/>
</dbReference>
<name>A0A317ZGL8_9BACT</name>
<feature type="site" description="Stabilizes the basic form of H active site to accept a proton" evidence="7">
    <location>
        <position position="94"/>
    </location>
</feature>
<dbReference type="RefSeq" id="WP_110130522.1">
    <property type="nucleotide sequence ID" value="NZ_QHJQ01000003.1"/>
</dbReference>
<dbReference type="PROSITE" id="PS01195">
    <property type="entry name" value="PEPT_TRNA_HYDROL_1"/>
    <property type="match status" value="1"/>
</dbReference>
<dbReference type="InParanoid" id="A0A317ZGL8"/>
<keyword evidence="7" id="KW-0963">Cytoplasm</keyword>
<evidence type="ECO:0000256" key="6">
    <source>
        <dbReference type="ARBA" id="ARBA00050038"/>
    </source>
</evidence>
<dbReference type="SUPFAM" id="SSF53178">
    <property type="entry name" value="Peptidyl-tRNA hydrolase-like"/>
    <property type="match status" value="1"/>
</dbReference>
<dbReference type="Proteomes" id="UP000247099">
    <property type="component" value="Unassembled WGS sequence"/>
</dbReference>
<comment type="similarity">
    <text evidence="5 7 9">Belongs to the PTH family.</text>
</comment>
<dbReference type="GO" id="GO:0004045">
    <property type="term" value="F:peptidyl-tRNA hydrolase activity"/>
    <property type="evidence" value="ECO:0007669"/>
    <property type="project" value="UniProtKB-UniRule"/>
</dbReference>
<evidence type="ECO:0000256" key="2">
    <source>
        <dbReference type="ARBA" id="ARBA00022555"/>
    </source>
</evidence>